<dbReference type="SMART" id="SM00028">
    <property type="entry name" value="TPR"/>
    <property type="match status" value="5"/>
</dbReference>
<organism evidence="9">
    <name type="scientific">Absidia glauca</name>
    <name type="common">Pin mould</name>
    <dbReference type="NCBI Taxonomy" id="4829"/>
    <lineage>
        <taxon>Eukaryota</taxon>
        <taxon>Fungi</taxon>
        <taxon>Fungi incertae sedis</taxon>
        <taxon>Mucoromycota</taxon>
        <taxon>Mucoromycotina</taxon>
        <taxon>Mucoromycetes</taxon>
        <taxon>Mucorales</taxon>
        <taxon>Cunninghamellaceae</taxon>
        <taxon>Absidia</taxon>
    </lineage>
</organism>
<dbReference type="GO" id="GO:0005680">
    <property type="term" value="C:anaphase-promoting complex"/>
    <property type="evidence" value="ECO:0007669"/>
    <property type="project" value="InterPro"/>
</dbReference>
<dbReference type="PROSITE" id="PS50005">
    <property type="entry name" value="TPR"/>
    <property type="match status" value="1"/>
</dbReference>
<dbReference type="GO" id="GO:0031145">
    <property type="term" value="P:anaphase-promoting complex-dependent catabolic process"/>
    <property type="evidence" value="ECO:0007669"/>
    <property type="project" value="TreeGrafter"/>
</dbReference>
<gene>
    <name evidence="9" type="primary">ABSGL_10434.1 scaffold 12026</name>
</gene>
<dbReference type="InterPro" id="IPR019734">
    <property type="entry name" value="TPR_rpt"/>
</dbReference>
<evidence type="ECO:0000259" key="8">
    <source>
        <dbReference type="Pfam" id="PF04049"/>
    </source>
</evidence>
<evidence type="ECO:0000256" key="1">
    <source>
        <dbReference type="ARBA" id="ARBA00022618"/>
    </source>
</evidence>
<dbReference type="STRING" id="4829.A0A168QFH9"/>
<protein>
    <recommendedName>
        <fullName evidence="8">Cdc23 domain-containing protein</fullName>
    </recommendedName>
</protein>
<dbReference type="Proteomes" id="UP000078561">
    <property type="component" value="Unassembled WGS sequence"/>
</dbReference>
<sequence length="532" mass="63040">MLDKSNQYEHQHTYSTNYDASLPPFNEVEYNKYQYAKSLFHVRQYENASYVLRGLDNPRLRFLRLYARYLAGEKRKEEQSQDILGMYGQDGRKVGAGDNSLVENPEMDSIYDELRNAYDGKQTLDAFCLYLYGVVLRKRGDNQLAATILLESLKKYECNWSAWMELGTMVQNKKMFHDLQKILDVSLPNCLMKRFFLGRLSLDLHQPHSAYCDIMNPLTSIFPDSTYIKAQWAISLYNTQNYTESEVLFDDIRQRNPYRLEDMDVFSNLLYLMESKQKLSVLAHQCERIDKYRPETCCIIANYYSIKREIPVSIEYFKRALKLNRSYHWVWTLLGHDYIELKNTRAAIECYRRATDFNHRDYRAWYGLGQAYEILKLPYYALYNYQNAAYLKPHDHRLWYALGGCYILLNLDAEASYCYKRSEACDQDEQYDTVIKLARIYDKMQQHNAAAQYYLQAFEQYEMDDVSLPLKKFGNDMAESSLYLARYMLSKNKLEDAERYARIARQHNFPYHEEAQLLLDEIRTKSQPVAEG</sequence>
<dbReference type="GO" id="GO:0016567">
    <property type="term" value="P:protein ubiquitination"/>
    <property type="evidence" value="ECO:0007669"/>
    <property type="project" value="TreeGrafter"/>
</dbReference>
<evidence type="ECO:0000256" key="4">
    <source>
        <dbReference type="ARBA" id="ARBA00022786"/>
    </source>
</evidence>
<evidence type="ECO:0000256" key="2">
    <source>
        <dbReference type="ARBA" id="ARBA00022737"/>
    </source>
</evidence>
<dbReference type="Pfam" id="PF13181">
    <property type="entry name" value="TPR_8"/>
    <property type="match status" value="1"/>
</dbReference>
<dbReference type="FunCoup" id="A0A168QFH9">
    <property type="interactions" value="455"/>
</dbReference>
<reference evidence="9" key="1">
    <citation type="submission" date="2016-04" db="EMBL/GenBank/DDBJ databases">
        <authorList>
            <person name="Evans L.H."/>
            <person name="Alamgir A."/>
            <person name="Owens N."/>
            <person name="Weber N.D."/>
            <person name="Virtaneva K."/>
            <person name="Barbian K."/>
            <person name="Babar A."/>
            <person name="Rosenke K."/>
        </authorList>
    </citation>
    <scope>NUCLEOTIDE SEQUENCE [LARGE SCALE GENOMIC DNA]</scope>
    <source>
        <strain evidence="9">CBS 101.48</strain>
    </source>
</reference>
<keyword evidence="1" id="KW-0132">Cell division</keyword>
<evidence type="ECO:0000256" key="5">
    <source>
        <dbReference type="ARBA" id="ARBA00022803"/>
    </source>
</evidence>
<dbReference type="InterPro" id="IPR011990">
    <property type="entry name" value="TPR-like_helical_dom_sf"/>
</dbReference>
<dbReference type="AlphaFoldDB" id="A0A168QFH9"/>
<dbReference type="PANTHER" id="PTHR12558">
    <property type="entry name" value="CELL DIVISION CYCLE 16,23,27"/>
    <property type="match status" value="1"/>
</dbReference>
<dbReference type="InParanoid" id="A0A168QFH9"/>
<name>A0A168QFH9_ABSGL</name>
<dbReference type="OrthoDB" id="10262026at2759"/>
<evidence type="ECO:0000256" key="6">
    <source>
        <dbReference type="ARBA" id="ARBA00023306"/>
    </source>
</evidence>
<dbReference type="PANTHER" id="PTHR12558:SF10">
    <property type="entry name" value="CELL DIVISION CYCLE PROTEIN 23 HOMOLOG"/>
    <property type="match status" value="1"/>
</dbReference>
<dbReference type="InterPro" id="IPR007192">
    <property type="entry name" value="APC8"/>
</dbReference>
<keyword evidence="4" id="KW-0833">Ubl conjugation pathway</keyword>
<dbReference type="Pfam" id="PF04049">
    <property type="entry name" value="ANAPC8"/>
    <property type="match status" value="1"/>
</dbReference>
<keyword evidence="3" id="KW-0498">Mitosis</keyword>
<dbReference type="Gene3D" id="1.25.40.10">
    <property type="entry name" value="Tetratricopeptide repeat domain"/>
    <property type="match status" value="2"/>
</dbReference>
<feature type="domain" description="Cdc23" evidence="8">
    <location>
        <begin position="6"/>
        <end position="233"/>
    </location>
</feature>
<dbReference type="OMA" id="ERCLYHS"/>
<dbReference type="GO" id="GO:0045842">
    <property type="term" value="P:positive regulation of mitotic metaphase/anaphase transition"/>
    <property type="evidence" value="ECO:0007669"/>
    <property type="project" value="TreeGrafter"/>
</dbReference>
<evidence type="ECO:0000256" key="7">
    <source>
        <dbReference type="PROSITE-ProRule" id="PRU00339"/>
    </source>
</evidence>
<proteinExistence type="predicted"/>
<evidence type="ECO:0000313" key="9">
    <source>
        <dbReference type="EMBL" id="SAM04568.1"/>
    </source>
</evidence>
<evidence type="ECO:0000256" key="3">
    <source>
        <dbReference type="ARBA" id="ARBA00022776"/>
    </source>
</evidence>
<keyword evidence="6" id="KW-0131">Cell cycle</keyword>
<dbReference type="EMBL" id="LT554414">
    <property type="protein sequence ID" value="SAM04568.1"/>
    <property type="molecule type" value="Genomic_DNA"/>
</dbReference>
<accession>A0A168QFH9</accession>
<dbReference type="Pfam" id="PF13414">
    <property type="entry name" value="TPR_11"/>
    <property type="match status" value="1"/>
</dbReference>
<keyword evidence="5 7" id="KW-0802">TPR repeat</keyword>
<evidence type="ECO:0000313" key="10">
    <source>
        <dbReference type="Proteomes" id="UP000078561"/>
    </source>
</evidence>
<feature type="repeat" description="TPR" evidence="7">
    <location>
        <begin position="328"/>
        <end position="361"/>
    </location>
</feature>
<dbReference type="GO" id="GO:0051301">
    <property type="term" value="P:cell division"/>
    <property type="evidence" value="ECO:0007669"/>
    <property type="project" value="UniProtKB-KW"/>
</dbReference>
<keyword evidence="2" id="KW-0677">Repeat</keyword>
<dbReference type="SUPFAM" id="SSF48452">
    <property type="entry name" value="TPR-like"/>
    <property type="match status" value="2"/>
</dbReference>
<keyword evidence="10" id="KW-1185">Reference proteome</keyword>